<accession>A0A0D8BFJ6</accession>
<feature type="transmembrane region" description="Helical" evidence="1">
    <location>
        <begin position="172"/>
        <end position="190"/>
    </location>
</feature>
<feature type="transmembrane region" description="Helical" evidence="1">
    <location>
        <begin position="56"/>
        <end position="75"/>
    </location>
</feature>
<dbReference type="EMBL" id="JYFN01000019">
    <property type="protein sequence ID" value="KJE22820.1"/>
    <property type="molecule type" value="Genomic_DNA"/>
</dbReference>
<feature type="transmembrane region" description="Helical" evidence="1">
    <location>
        <begin position="210"/>
        <end position="231"/>
    </location>
</feature>
<protein>
    <submittedName>
        <fullName evidence="2">ABC-2 family transporter protein</fullName>
    </submittedName>
</protein>
<dbReference type="Proteomes" id="UP000032545">
    <property type="component" value="Unassembled WGS sequence"/>
</dbReference>
<feature type="transmembrane region" description="Helical" evidence="1">
    <location>
        <begin position="96"/>
        <end position="122"/>
    </location>
</feature>
<dbReference type="AlphaFoldDB" id="A0A0D8BFJ6"/>
<dbReference type="OrthoDB" id="5244396at2"/>
<comment type="caution">
    <text evidence="2">The sequence shown here is derived from an EMBL/GenBank/DDBJ whole genome shotgun (WGS) entry which is preliminary data.</text>
</comment>
<keyword evidence="1" id="KW-0812">Transmembrane</keyword>
<organism evidence="2 3">
    <name type="scientific">Frankia torreyi</name>
    <dbReference type="NCBI Taxonomy" id="1856"/>
    <lineage>
        <taxon>Bacteria</taxon>
        <taxon>Bacillati</taxon>
        <taxon>Actinomycetota</taxon>
        <taxon>Actinomycetes</taxon>
        <taxon>Frankiales</taxon>
        <taxon>Frankiaceae</taxon>
        <taxon>Frankia</taxon>
    </lineage>
</organism>
<evidence type="ECO:0000256" key="1">
    <source>
        <dbReference type="SAM" id="Phobius"/>
    </source>
</evidence>
<proteinExistence type="predicted"/>
<name>A0A0D8BFJ6_9ACTN</name>
<keyword evidence="3" id="KW-1185">Reference proteome</keyword>
<dbReference type="PATRIC" id="fig|1502723.3.peg.1925"/>
<reference evidence="2 3" key="2">
    <citation type="journal article" date="2016" name="Genome Announc.">
        <title>Permanent Draft Genome Sequences for Two Variants of Frankia sp. Strain CpI1, the First Frankia Strain Isolated from Root Nodules of Comptonia peregrina.</title>
        <authorList>
            <person name="Oshone R."/>
            <person name="Hurst S.G.IV."/>
            <person name="Abebe-Akele F."/>
            <person name="Simpson S."/>
            <person name="Morris K."/>
            <person name="Thomas W.K."/>
            <person name="Tisa L.S."/>
        </authorList>
    </citation>
    <scope>NUCLEOTIDE SEQUENCE [LARGE SCALE GENOMIC DNA]</scope>
    <source>
        <strain evidence="3">CpI1-S</strain>
    </source>
</reference>
<keyword evidence="1" id="KW-1133">Transmembrane helix</keyword>
<sequence>MPGRQAGTGLLVRTELFKIASSRWQPVALTAVLILHVPPMLWAGQDAAASWNGLRSRSGLFTGYAMMAFGVLVVAQEYRHRTAALAFLAVPGRRRITIAQYLAVAAVGLVLSAALFAGWLAVGAVRYGRPGMHLDRPADVAAAYGIVAVTVCAAGAVGVGAGTLLRGSTGALLALGCCGAFEPLLDATRFRGPVTAPLGVLAWPTSELDTASLASAVGWGILALVAGLFAVGRDLSS</sequence>
<reference evidence="3" key="1">
    <citation type="submission" date="2015-02" db="EMBL/GenBank/DDBJ databases">
        <title>Draft Genome of Frankia sp. CpI1-S.</title>
        <authorList>
            <person name="Oshone R.T."/>
            <person name="Ngom M."/>
            <person name="Ghodhbane-Gtari F."/>
            <person name="Gtari M."/>
            <person name="Morris K."/>
            <person name="Thomas K."/>
            <person name="Sen A."/>
            <person name="Tisa L.S."/>
        </authorList>
    </citation>
    <scope>NUCLEOTIDE SEQUENCE [LARGE SCALE GENOMIC DNA]</scope>
    <source>
        <strain evidence="3">CpI1-S</strain>
    </source>
</reference>
<dbReference type="RefSeq" id="WP_044885424.1">
    <property type="nucleotide sequence ID" value="NZ_JYFN01000019.1"/>
</dbReference>
<evidence type="ECO:0000313" key="2">
    <source>
        <dbReference type="EMBL" id="KJE22820.1"/>
    </source>
</evidence>
<feature type="transmembrane region" description="Helical" evidence="1">
    <location>
        <begin position="142"/>
        <end position="165"/>
    </location>
</feature>
<gene>
    <name evidence="2" type="ORF">FF36_02798</name>
</gene>
<keyword evidence="1" id="KW-0472">Membrane</keyword>
<feature type="transmembrane region" description="Helical" evidence="1">
    <location>
        <begin position="27"/>
        <end position="44"/>
    </location>
</feature>
<evidence type="ECO:0000313" key="3">
    <source>
        <dbReference type="Proteomes" id="UP000032545"/>
    </source>
</evidence>